<gene>
    <name evidence="1" type="ORF">QFC20_006115</name>
</gene>
<keyword evidence="2" id="KW-1185">Reference proteome</keyword>
<proteinExistence type="predicted"/>
<comment type="caution">
    <text evidence="1">The sequence shown here is derived from an EMBL/GenBank/DDBJ whole genome shotgun (WGS) entry which is preliminary data.</text>
</comment>
<dbReference type="EMBL" id="JASBWS010000100">
    <property type="protein sequence ID" value="KAJ9097769.1"/>
    <property type="molecule type" value="Genomic_DNA"/>
</dbReference>
<evidence type="ECO:0000313" key="2">
    <source>
        <dbReference type="Proteomes" id="UP001230649"/>
    </source>
</evidence>
<reference evidence="1" key="1">
    <citation type="submission" date="2023-04" db="EMBL/GenBank/DDBJ databases">
        <title>Draft Genome sequencing of Naganishia species isolated from polar environments using Oxford Nanopore Technology.</title>
        <authorList>
            <person name="Leo P."/>
            <person name="Venkateswaran K."/>
        </authorList>
    </citation>
    <scope>NUCLEOTIDE SEQUENCE</scope>
    <source>
        <strain evidence="1">MNA-CCFEE 5262</strain>
    </source>
</reference>
<evidence type="ECO:0000313" key="1">
    <source>
        <dbReference type="EMBL" id="KAJ9097769.1"/>
    </source>
</evidence>
<accession>A0ACC2VFK0</accession>
<dbReference type="Proteomes" id="UP001230649">
    <property type="component" value="Unassembled WGS sequence"/>
</dbReference>
<organism evidence="1 2">
    <name type="scientific">Naganishia adeliensis</name>
    <dbReference type="NCBI Taxonomy" id="92952"/>
    <lineage>
        <taxon>Eukaryota</taxon>
        <taxon>Fungi</taxon>
        <taxon>Dikarya</taxon>
        <taxon>Basidiomycota</taxon>
        <taxon>Agaricomycotina</taxon>
        <taxon>Tremellomycetes</taxon>
        <taxon>Filobasidiales</taxon>
        <taxon>Filobasidiaceae</taxon>
        <taxon>Naganishia</taxon>
    </lineage>
</organism>
<name>A0ACC2VFK0_9TREE</name>
<sequence length="225" mass="25569">MALIRTSPPNGLTLYAAHPTPPDILDRVAWDFALAAHQGYNSVVQLVIDSRQDFLDLSPENVLQVLKREQGDEEVWSSFCCAPILWANLSIANIPIPETWPRPYDPFTVPPSAYDTNCDWRLRPPELAYVLVAPEACEVLDSAEGDGIFLLNSGGRREGVRFYRLINEWATRLRLERNWHPGCPFRKANAKNGEWEKLMALGLRQEDEDKVVSSAQRWVWTAPKV</sequence>
<protein>
    <submittedName>
        <fullName evidence="1">Uncharacterized protein</fullName>
    </submittedName>
</protein>